<comment type="similarity">
    <text evidence="1">Belongs to the fructosamine kinase family.</text>
</comment>
<keyword evidence="1" id="KW-0808">Transferase</keyword>
<dbReference type="EMBL" id="LR584267">
    <property type="protein sequence ID" value="VHO00835.1"/>
    <property type="molecule type" value="Genomic_DNA"/>
</dbReference>
<organism evidence="2 3">
    <name type="scientific">Lawsonella clevelandensis</name>
    <dbReference type="NCBI Taxonomy" id="1528099"/>
    <lineage>
        <taxon>Bacteria</taxon>
        <taxon>Bacillati</taxon>
        <taxon>Actinomycetota</taxon>
        <taxon>Actinomycetes</taxon>
        <taxon>Mycobacteriales</taxon>
        <taxon>Lawsonellaceae</taxon>
        <taxon>Lawsonella</taxon>
    </lineage>
</organism>
<dbReference type="Gene3D" id="1.10.510.10">
    <property type="entry name" value="Transferase(Phosphotransferase) domain 1"/>
    <property type="match status" value="1"/>
</dbReference>
<dbReference type="GO" id="GO:0016301">
    <property type="term" value="F:kinase activity"/>
    <property type="evidence" value="ECO:0007669"/>
    <property type="project" value="UniProtKB-UniRule"/>
</dbReference>
<dbReference type="SUPFAM" id="SSF56112">
    <property type="entry name" value="Protein kinase-like (PK-like)"/>
    <property type="match status" value="1"/>
</dbReference>
<reference evidence="2 3" key="1">
    <citation type="submission" date="2019-04" db="EMBL/GenBank/DDBJ databases">
        <authorList>
            <person name="Seth-Smith MB H."/>
            <person name="Seth-Smith H."/>
        </authorList>
    </citation>
    <scope>NUCLEOTIDE SEQUENCE [LARGE SCALE GENOMIC DNA]</scope>
    <source>
        <strain evidence="2">USB-603019</strain>
    </source>
</reference>
<dbReference type="InterPro" id="IPR011009">
    <property type="entry name" value="Kinase-like_dom_sf"/>
</dbReference>
<accession>A0A5E3ZYQ5</accession>
<evidence type="ECO:0000313" key="2">
    <source>
        <dbReference type="EMBL" id="VHO00835.1"/>
    </source>
</evidence>
<keyword evidence="3" id="KW-1185">Reference proteome</keyword>
<dbReference type="PIRSF" id="PIRSF006221">
    <property type="entry name" value="Ketosamine-3-kinase"/>
    <property type="match status" value="1"/>
</dbReference>
<dbReference type="PANTHER" id="PTHR12149">
    <property type="entry name" value="FRUCTOSAMINE 3 KINASE-RELATED PROTEIN"/>
    <property type="match status" value="1"/>
</dbReference>
<dbReference type="AlphaFoldDB" id="A0A5E3ZYQ5"/>
<protein>
    <recommendedName>
        <fullName evidence="4">Fructosamine kinase</fullName>
    </recommendedName>
</protein>
<keyword evidence="1" id="KW-0418">Kinase</keyword>
<dbReference type="PANTHER" id="PTHR12149:SF8">
    <property type="entry name" value="PROTEIN-RIBULOSAMINE 3-KINASE"/>
    <property type="match status" value="1"/>
</dbReference>
<dbReference type="Gene3D" id="1.20.1270.240">
    <property type="match status" value="1"/>
</dbReference>
<evidence type="ECO:0000313" key="3">
    <source>
        <dbReference type="Proteomes" id="UP000324288"/>
    </source>
</evidence>
<dbReference type="InterPro" id="IPR016477">
    <property type="entry name" value="Fructo-/Ketosamine-3-kinase"/>
</dbReference>
<dbReference type="Proteomes" id="UP000324288">
    <property type="component" value="Chromosome"/>
</dbReference>
<name>A0A5E3ZYQ5_9ACTN</name>
<evidence type="ECO:0000256" key="1">
    <source>
        <dbReference type="PIRNR" id="PIRNR006221"/>
    </source>
</evidence>
<proteinExistence type="inferred from homology"/>
<sequence length="322" mass="34740">MGDESRPYRLVTPYAGGMRTFTKTDSARPYAITIEALGLRWLAEAMPHGGTPIVPVVECEPGRMTLVEVPNGRPTRQAAYQFGQTLAVTHAAGAPAFGCPPPGWEGDGVIGRMELPLRQPPAGTVYQTDTPDSSAAEPSFTGGVDVAGRSWGEFFAIDRILPCLPAALRNGSLTRSDAAVVEEVCERLQAGVWDAPQPRLVRGPVARIHGDLWSGNVLWARREDIDWAEPLPQKVSDGVVGVLIDPAAQGGHAETDLAFLEVFGQSFVGDIYDGYNSVSPLAEGWEQRRRVHQLYLLALHAAIFGGSYGPETVQTARQCLRL</sequence>
<evidence type="ECO:0008006" key="4">
    <source>
        <dbReference type="Google" id="ProtNLM"/>
    </source>
</evidence>
<dbReference type="Pfam" id="PF03881">
    <property type="entry name" value="Fructosamin_kin"/>
    <property type="match status" value="1"/>
</dbReference>
<gene>
    <name evidence="2" type="ORF">LC603019_00997</name>
</gene>